<accession>A0A839SW16</accession>
<dbReference type="GO" id="GO:0050660">
    <property type="term" value="F:flavin adenine dinucleotide binding"/>
    <property type="evidence" value="ECO:0007669"/>
    <property type="project" value="TreeGrafter"/>
</dbReference>
<dbReference type="PANTHER" id="PTHR19384">
    <property type="entry name" value="NITRIC OXIDE SYNTHASE-RELATED"/>
    <property type="match status" value="1"/>
</dbReference>
<evidence type="ECO:0000313" key="6">
    <source>
        <dbReference type="Proteomes" id="UP000581135"/>
    </source>
</evidence>
<dbReference type="InterPro" id="IPR029039">
    <property type="entry name" value="Flavoprotein-like_sf"/>
</dbReference>
<comment type="caution">
    <text evidence="5">The sequence shown here is derived from an EMBL/GenBank/DDBJ whole genome shotgun (WGS) entry which is preliminary data.</text>
</comment>
<keyword evidence="3" id="KW-0813">Transport</keyword>
<gene>
    <name evidence="5" type="ORF">FHR98_003304</name>
</gene>
<evidence type="ECO:0000256" key="1">
    <source>
        <dbReference type="ARBA" id="ARBA00022630"/>
    </source>
</evidence>
<keyword evidence="6" id="KW-1185">Reference proteome</keyword>
<dbReference type="InterPro" id="IPR001094">
    <property type="entry name" value="Flavdoxin-like"/>
</dbReference>
<dbReference type="GO" id="GO:0016491">
    <property type="term" value="F:oxidoreductase activity"/>
    <property type="evidence" value="ECO:0007669"/>
    <property type="project" value="TreeGrafter"/>
</dbReference>
<evidence type="ECO:0000313" key="5">
    <source>
        <dbReference type="EMBL" id="MBB3066987.1"/>
    </source>
</evidence>
<reference evidence="5 6" key="1">
    <citation type="submission" date="2020-08" db="EMBL/GenBank/DDBJ databases">
        <title>Genomic Encyclopedia of Type Strains, Phase III (KMG-III): the genomes of soil and plant-associated and newly described type strains.</title>
        <authorList>
            <person name="Whitman W."/>
        </authorList>
    </citation>
    <scope>NUCLEOTIDE SEQUENCE [LARGE SCALE GENOMIC DNA]</scope>
    <source>
        <strain evidence="5 6">CECT 8803</strain>
    </source>
</reference>
<dbReference type="AlphaFoldDB" id="A0A839SW16"/>
<dbReference type="Pfam" id="PF00258">
    <property type="entry name" value="Flavodoxin_1"/>
    <property type="match status" value="1"/>
</dbReference>
<proteinExistence type="predicted"/>
<dbReference type="PRINTS" id="PR00369">
    <property type="entry name" value="FLAVODOXIN"/>
</dbReference>
<name>A0A839SW16_9PROT</name>
<dbReference type="Gene3D" id="3.40.50.360">
    <property type="match status" value="1"/>
</dbReference>
<feature type="domain" description="Flavodoxin-like" evidence="4">
    <location>
        <begin position="6"/>
        <end position="147"/>
    </location>
</feature>
<dbReference type="SUPFAM" id="SSF52218">
    <property type="entry name" value="Flavoproteins"/>
    <property type="match status" value="1"/>
</dbReference>
<dbReference type="PROSITE" id="PS50902">
    <property type="entry name" value="FLAVODOXIN_LIKE"/>
    <property type="match status" value="1"/>
</dbReference>
<keyword evidence="3" id="KW-0249">Electron transport</keyword>
<evidence type="ECO:0000259" key="4">
    <source>
        <dbReference type="PROSITE" id="PS50902"/>
    </source>
</evidence>
<keyword evidence="1" id="KW-0285">Flavoprotein</keyword>
<organism evidence="5 6">
    <name type="scientific">Limibacillus halophilus</name>
    <dbReference type="NCBI Taxonomy" id="1579333"/>
    <lineage>
        <taxon>Bacteria</taxon>
        <taxon>Pseudomonadati</taxon>
        <taxon>Pseudomonadota</taxon>
        <taxon>Alphaproteobacteria</taxon>
        <taxon>Rhodospirillales</taxon>
        <taxon>Rhodovibrionaceae</taxon>
        <taxon>Limibacillus</taxon>
    </lineage>
</organism>
<dbReference type="RefSeq" id="WP_183417814.1">
    <property type="nucleotide sequence ID" value="NZ_JACHXA010000013.1"/>
</dbReference>
<dbReference type="Proteomes" id="UP000581135">
    <property type="component" value="Unassembled WGS sequence"/>
</dbReference>
<dbReference type="GO" id="GO:0010181">
    <property type="term" value="F:FMN binding"/>
    <property type="evidence" value="ECO:0007669"/>
    <property type="project" value="InterPro"/>
</dbReference>
<dbReference type="InterPro" id="IPR008254">
    <property type="entry name" value="Flavodoxin/NO_synth"/>
</dbReference>
<keyword evidence="2" id="KW-0288">FMN</keyword>
<sequence>MERLDMAAFVATMTGQAELLAEDLADKFKEACDLGLILLEEAEPADLAAQKLALIVSSTYGVGEVPEPTKPVYARIKHERPDLSGLIYGVISLGDSTYHNTFARGGQLWDDLFAKCGAWRVGDILKLDATVPEDSLNLASTWFETWLEAARAQLEAPASAGGVEVSAGGR</sequence>
<dbReference type="EMBL" id="JACHXA010000013">
    <property type="protein sequence ID" value="MBB3066987.1"/>
    <property type="molecule type" value="Genomic_DNA"/>
</dbReference>
<protein>
    <submittedName>
        <fullName evidence="5">MioC protein</fullName>
    </submittedName>
</protein>
<evidence type="ECO:0000256" key="2">
    <source>
        <dbReference type="ARBA" id="ARBA00022643"/>
    </source>
</evidence>
<dbReference type="GO" id="GO:0005829">
    <property type="term" value="C:cytosol"/>
    <property type="evidence" value="ECO:0007669"/>
    <property type="project" value="TreeGrafter"/>
</dbReference>
<evidence type="ECO:0000256" key="3">
    <source>
        <dbReference type="ARBA" id="ARBA00022982"/>
    </source>
</evidence>